<name>X1DQ31_9ZZZZ</name>
<gene>
    <name evidence="1" type="ORF">S01H4_60953</name>
</gene>
<accession>X1DQ31</accession>
<protein>
    <submittedName>
        <fullName evidence="1">Uncharacterized protein</fullName>
    </submittedName>
</protein>
<evidence type="ECO:0000313" key="1">
    <source>
        <dbReference type="EMBL" id="GAH07079.1"/>
    </source>
</evidence>
<sequence length="45" mass="5159">LVLTDEREQIPLALGAWCDEKCLGEWLVKQALDAMMKRMMHPSSN</sequence>
<reference evidence="1" key="1">
    <citation type="journal article" date="2014" name="Front. Microbiol.">
        <title>High frequency of phylogenetically diverse reductive dehalogenase-homologous genes in deep subseafloor sedimentary metagenomes.</title>
        <authorList>
            <person name="Kawai M."/>
            <person name="Futagami T."/>
            <person name="Toyoda A."/>
            <person name="Takaki Y."/>
            <person name="Nishi S."/>
            <person name="Hori S."/>
            <person name="Arai W."/>
            <person name="Tsubouchi T."/>
            <person name="Morono Y."/>
            <person name="Uchiyama I."/>
            <person name="Ito T."/>
            <person name="Fujiyama A."/>
            <person name="Inagaki F."/>
            <person name="Takami H."/>
        </authorList>
    </citation>
    <scope>NUCLEOTIDE SEQUENCE</scope>
    <source>
        <strain evidence="1">Expedition CK06-06</strain>
    </source>
</reference>
<comment type="caution">
    <text evidence="1">The sequence shown here is derived from an EMBL/GenBank/DDBJ whole genome shotgun (WGS) entry which is preliminary data.</text>
</comment>
<proteinExistence type="predicted"/>
<dbReference type="EMBL" id="BART01036046">
    <property type="protein sequence ID" value="GAH07079.1"/>
    <property type="molecule type" value="Genomic_DNA"/>
</dbReference>
<feature type="non-terminal residue" evidence="1">
    <location>
        <position position="1"/>
    </location>
</feature>
<organism evidence="1">
    <name type="scientific">marine sediment metagenome</name>
    <dbReference type="NCBI Taxonomy" id="412755"/>
    <lineage>
        <taxon>unclassified sequences</taxon>
        <taxon>metagenomes</taxon>
        <taxon>ecological metagenomes</taxon>
    </lineage>
</organism>
<dbReference type="AlphaFoldDB" id="X1DQ31"/>